<dbReference type="PROSITE" id="PS50984">
    <property type="entry name" value="TRUD"/>
    <property type="match status" value="1"/>
</dbReference>
<dbReference type="InterPro" id="IPR011760">
    <property type="entry name" value="PsdUridine_synth_TruD_insert"/>
</dbReference>
<feature type="domain" description="TRUD" evidence="4">
    <location>
        <begin position="626"/>
        <end position="871"/>
    </location>
</feature>
<dbReference type="GO" id="GO:0003723">
    <property type="term" value="F:RNA binding"/>
    <property type="evidence" value="ECO:0007669"/>
    <property type="project" value="InterPro"/>
</dbReference>
<feature type="region of interest" description="Disordered" evidence="3">
    <location>
        <begin position="771"/>
        <end position="800"/>
    </location>
</feature>
<sequence>MLRACGVTALLTPFPRLASPSTPPTDGPRRSAETTGHVTTSVQCATGDLKNVPEDFVVVEVDPIGQRTDADDYHFPPADTSNPPSSVMDDPVNDGAEAGTASGLDAGLGLLQRVLPPEAKSSSTCPRSVQALRDTLTAHTPELERCFGTATEVATRASSSLTQVELSLLLRDIRAASQGSSTALHDVESTASCATEASLPWWRAKTHTLGHFADRRERQLLHLMVRGCFPHLRSGADAPPLPRAANDVLSGGANTCVISCSLDLHYVLFCATLGGEAALRIARWSVEAQAARQQRGLSDEDRVELYELLKGDDSEAWHGLRARTGATTKEFCNTSFDSLTEAMQRRSPDQLAMRIETEAMPLVSEKDVRRQVHELLRRFYPFVHCQVREGHAILRFRIRPDDSNKTLTRDATVRPILSFGTCLGARRTRAEMEGFPEDAAPLSTAQVPKGATPAYVHLIVRKRNLDTAEMRQLLGEYFGVKDNCVCVAGMKDKRSVSVQRCSVPVVATGEAQSRIRALLTNPAASQPVTLRWPADPQQSYAVLLRANASSAPVHLGQLSGNWFSLRVRNVRWVGEADHRRWSSRLQMTTLESTPATATVCENAQQQEQDELRAVLEHRFAQCVEAGFVNYFGQQRFSETVERADDHTGAHLFAGRWVAAVRSLYRACPDVYNAFPGKMEARFVPSNSRDAQVMTHALRQTYRMYFSEYTLSTADVQTESAMWTRLCEKAITEGVPFYLRSLWVHAGQSVFFNLAASYMVSRGLARPELAAAAPHSDGSGDSQASSSAACTRSSISTSEQPLTPLSCDVLKDAQLPLAGYHTDRAARDSTSFSDPASAALWAQWRESAIQHALRELRWTSAQAFEQRRVAGVPVPGSWRAVVAHPTDAFLQWEAEAKAETQRTICSDDGGDASAGAVDGPSMQLSFSLPMSCYATVFLREVLGCDKWW</sequence>
<dbReference type="AlphaFoldDB" id="A0A640KPZ5"/>
<comment type="caution">
    <text evidence="5">The sequence shown here is derived from an EMBL/GenBank/DDBJ whole genome shotgun (WGS) entry which is preliminary data.</text>
</comment>
<dbReference type="Proteomes" id="UP000419144">
    <property type="component" value="Unassembled WGS sequence"/>
</dbReference>
<dbReference type="GO" id="GO:0001522">
    <property type="term" value="P:pseudouridine synthesis"/>
    <property type="evidence" value="ECO:0007669"/>
    <property type="project" value="InterPro"/>
</dbReference>
<evidence type="ECO:0000259" key="4">
    <source>
        <dbReference type="PROSITE" id="PS50984"/>
    </source>
</evidence>
<evidence type="ECO:0000313" key="5">
    <source>
        <dbReference type="EMBL" id="GET91683.1"/>
    </source>
</evidence>
<dbReference type="GO" id="GO:0005634">
    <property type="term" value="C:nucleus"/>
    <property type="evidence" value="ECO:0007669"/>
    <property type="project" value="TreeGrafter"/>
</dbReference>
<dbReference type="OrthoDB" id="447290at2759"/>
<dbReference type="PIRSF" id="PIRSF037016">
    <property type="entry name" value="Pseudouridin_synth_euk_prd"/>
    <property type="match status" value="1"/>
</dbReference>
<dbReference type="InterPro" id="IPR020103">
    <property type="entry name" value="PsdUridine_synth_cat_dom_sf"/>
</dbReference>
<protein>
    <recommendedName>
        <fullName evidence="4">TRUD domain-containing protein</fullName>
    </recommendedName>
</protein>
<feature type="compositionally biased region" description="Low complexity" evidence="3">
    <location>
        <begin position="775"/>
        <end position="797"/>
    </location>
</feature>
<dbReference type="PANTHER" id="PTHR13326:SF24">
    <property type="entry name" value="TRUD DOMAIN-CONTAINING PROTEIN"/>
    <property type="match status" value="1"/>
</dbReference>
<dbReference type="InterPro" id="IPR001656">
    <property type="entry name" value="PsdUridine_synth_TruD"/>
</dbReference>
<feature type="region of interest" description="Disordered" evidence="3">
    <location>
        <begin position="67"/>
        <end position="103"/>
    </location>
</feature>
<organism evidence="5 6">
    <name type="scientific">Leishmania tarentolae</name>
    <name type="common">Sauroleishmania tarentolae</name>
    <dbReference type="NCBI Taxonomy" id="5689"/>
    <lineage>
        <taxon>Eukaryota</taxon>
        <taxon>Discoba</taxon>
        <taxon>Euglenozoa</taxon>
        <taxon>Kinetoplastea</taxon>
        <taxon>Metakinetoplastina</taxon>
        <taxon>Trypanosomatida</taxon>
        <taxon>Trypanosomatidae</taxon>
        <taxon>Leishmaniinae</taxon>
        <taxon>Leishmania</taxon>
        <taxon>lizard Leishmania</taxon>
    </lineage>
</organism>
<gene>
    <name evidence="5" type="ORF">LtaPh_3236000</name>
</gene>
<accession>A0A640KPZ5</accession>
<dbReference type="PANTHER" id="PTHR13326">
    <property type="entry name" value="TRNA PSEUDOURIDINE SYNTHASE D"/>
    <property type="match status" value="1"/>
</dbReference>
<evidence type="ECO:0000256" key="2">
    <source>
        <dbReference type="ARBA" id="ARBA00023235"/>
    </source>
</evidence>
<comment type="similarity">
    <text evidence="1">Belongs to the pseudouridine synthase TruD family.</text>
</comment>
<dbReference type="Pfam" id="PF01142">
    <property type="entry name" value="TruD"/>
    <property type="match status" value="2"/>
</dbReference>
<keyword evidence="6" id="KW-1185">Reference proteome</keyword>
<name>A0A640KPZ5_LEITA</name>
<dbReference type="EMBL" id="BLBS01000049">
    <property type="protein sequence ID" value="GET91683.1"/>
    <property type="molecule type" value="Genomic_DNA"/>
</dbReference>
<feature type="region of interest" description="Disordered" evidence="3">
    <location>
        <begin position="14"/>
        <end position="38"/>
    </location>
</feature>
<dbReference type="GO" id="GO:0009982">
    <property type="term" value="F:pseudouridine synthase activity"/>
    <property type="evidence" value="ECO:0007669"/>
    <property type="project" value="InterPro"/>
</dbReference>
<evidence type="ECO:0000256" key="3">
    <source>
        <dbReference type="SAM" id="MobiDB-lite"/>
    </source>
</evidence>
<evidence type="ECO:0000313" key="6">
    <source>
        <dbReference type="Proteomes" id="UP000419144"/>
    </source>
</evidence>
<dbReference type="InterPro" id="IPR042214">
    <property type="entry name" value="TruD_catalytic"/>
</dbReference>
<dbReference type="Gene3D" id="3.30.2350.20">
    <property type="entry name" value="TruD, catalytic domain"/>
    <property type="match status" value="2"/>
</dbReference>
<keyword evidence="2" id="KW-0413">Isomerase</keyword>
<dbReference type="VEuPathDB" id="TriTrypDB:LtaPh_3236000"/>
<dbReference type="SUPFAM" id="SSF55120">
    <property type="entry name" value="Pseudouridine synthase"/>
    <property type="match status" value="1"/>
</dbReference>
<proteinExistence type="inferred from homology"/>
<reference evidence="5" key="1">
    <citation type="submission" date="2019-11" db="EMBL/GenBank/DDBJ databases">
        <title>Leishmania tarentolae CDS.</title>
        <authorList>
            <person name="Goto Y."/>
            <person name="Yamagishi J."/>
        </authorList>
    </citation>
    <scope>NUCLEOTIDE SEQUENCE [LARGE SCALE GENOMIC DNA]</scope>
    <source>
        <strain evidence="5">Parrot Tar II</strain>
    </source>
</reference>
<evidence type="ECO:0000256" key="1">
    <source>
        <dbReference type="ARBA" id="ARBA00007953"/>
    </source>
</evidence>